<evidence type="ECO:0000256" key="3">
    <source>
        <dbReference type="SAM" id="MobiDB-lite"/>
    </source>
</evidence>
<dbReference type="Pfam" id="PF00415">
    <property type="entry name" value="RCC1"/>
    <property type="match status" value="2"/>
</dbReference>
<organism evidence="4 5">
    <name type="scientific">Anguilla anguilla</name>
    <name type="common">European freshwater eel</name>
    <name type="synonym">Muraena anguilla</name>
    <dbReference type="NCBI Taxonomy" id="7936"/>
    <lineage>
        <taxon>Eukaryota</taxon>
        <taxon>Metazoa</taxon>
        <taxon>Chordata</taxon>
        <taxon>Craniata</taxon>
        <taxon>Vertebrata</taxon>
        <taxon>Euteleostomi</taxon>
        <taxon>Actinopterygii</taxon>
        <taxon>Neopterygii</taxon>
        <taxon>Teleostei</taxon>
        <taxon>Anguilliformes</taxon>
        <taxon>Anguillidae</taxon>
        <taxon>Anguilla</taxon>
    </lineage>
</organism>
<feature type="region of interest" description="Disordered" evidence="3">
    <location>
        <begin position="1"/>
        <end position="22"/>
    </location>
</feature>
<feature type="repeat" description="RCC1" evidence="2">
    <location>
        <begin position="42"/>
        <end position="102"/>
    </location>
</feature>
<feature type="repeat" description="RCC1" evidence="2">
    <location>
        <begin position="103"/>
        <end position="159"/>
    </location>
</feature>
<evidence type="ECO:0000313" key="4">
    <source>
        <dbReference type="EMBL" id="KAG5841068.1"/>
    </source>
</evidence>
<evidence type="ECO:0000313" key="5">
    <source>
        <dbReference type="Proteomes" id="UP001044222"/>
    </source>
</evidence>
<dbReference type="PANTHER" id="PTHR22870:SF408">
    <property type="entry name" value="OS09G0560450 PROTEIN"/>
    <property type="match status" value="1"/>
</dbReference>
<dbReference type="PANTHER" id="PTHR22870">
    <property type="entry name" value="REGULATOR OF CHROMOSOME CONDENSATION"/>
    <property type="match status" value="1"/>
</dbReference>
<name>A0A9D3M5E9_ANGAN</name>
<dbReference type="Proteomes" id="UP001044222">
    <property type="component" value="Chromosome 10"/>
</dbReference>
<keyword evidence="1" id="KW-0677">Repeat</keyword>
<evidence type="ECO:0000256" key="1">
    <source>
        <dbReference type="ARBA" id="ARBA00022737"/>
    </source>
</evidence>
<dbReference type="EMBL" id="JAFIRN010000010">
    <property type="protein sequence ID" value="KAG5841068.1"/>
    <property type="molecule type" value="Genomic_DNA"/>
</dbReference>
<protein>
    <submittedName>
        <fullName evidence="4">Uncharacterized protein</fullName>
    </submittedName>
</protein>
<comment type="caution">
    <text evidence="4">The sequence shown here is derived from an EMBL/GenBank/DDBJ whole genome shotgun (WGS) entry which is preliminary data.</text>
</comment>
<keyword evidence="5" id="KW-1185">Reference proteome</keyword>
<gene>
    <name evidence="4" type="ORF">ANANG_G00195650</name>
</gene>
<dbReference type="SUPFAM" id="SSF50985">
    <property type="entry name" value="RCC1/BLIP-II"/>
    <property type="match status" value="1"/>
</dbReference>
<reference evidence="4" key="1">
    <citation type="submission" date="2021-01" db="EMBL/GenBank/DDBJ databases">
        <title>A chromosome-scale assembly of European eel, Anguilla anguilla.</title>
        <authorList>
            <person name="Henkel C."/>
            <person name="Jong-Raadsen S.A."/>
            <person name="Dufour S."/>
            <person name="Weltzien F.-A."/>
            <person name="Palstra A.P."/>
            <person name="Pelster B."/>
            <person name="Spaink H.P."/>
            <person name="Van Den Thillart G.E."/>
            <person name="Jansen H."/>
            <person name="Zahm M."/>
            <person name="Klopp C."/>
            <person name="Cedric C."/>
            <person name="Louis A."/>
            <person name="Berthelot C."/>
            <person name="Parey E."/>
            <person name="Roest Crollius H."/>
            <person name="Montfort J."/>
            <person name="Robinson-Rechavi M."/>
            <person name="Bucao C."/>
            <person name="Bouchez O."/>
            <person name="Gislard M."/>
            <person name="Lluch J."/>
            <person name="Milhes M."/>
            <person name="Lampietro C."/>
            <person name="Lopez Roques C."/>
            <person name="Donnadieu C."/>
            <person name="Braasch I."/>
            <person name="Desvignes T."/>
            <person name="Postlethwait J."/>
            <person name="Bobe J."/>
            <person name="Guiguen Y."/>
            <person name="Dirks R."/>
        </authorList>
    </citation>
    <scope>NUCLEOTIDE SEQUENCE</scope>
    <source>
        <strain evidence="4">Tag_6206</strain>
        <tissue evidence="4">Liver</tissue>
    </source>
</reference>
<proteinExistence type="predicted"/>
<feature type="compositionally biased region" description="Basic and acidic residues" evidence="3">
    <location>
        <begin position="58"/>
        <end position="67"/>
    </location>
</feature>
<dbReference type="Gene3D" id="2.130.10.30">
    <property type="entry name" value="Regulator of chromosome condensation 1/beta-lactamase-inhibitor protein II"/>
    <property type="match status" value="1"/>
</dbReference>
<dbReference type="InterPro" id="IPR000408">
    <property type="entry name" value="Reg_chr_condens"/>
</dbReference>
<feature type="region of interest" description="Disordered" evidence="3">
    <location>
        <begin position="51"/>
        <end position="79"/>
    </location>
</feature>
<accession>A0A9D3M5E9</accession>
<dbReference type="InterPro" id="IPR009091">
    <property type="entry name" value="RCC1/BLIP-II"/>
</dbReference>
<dbReference type="InterPro" id="IPR051210">
    <property type="entry name" value="Ub_ligase/GEF_domain"/>
</dbReference>
<sequence length="166" mass="17784">MTLAHRANAAELDAVSRSARPRGSRPLPFAGLSLSACFGVDNRIFTWGNGSSGQLGNGERDMRDRPSEVFLPPGGSGADGGRAAEVAGVACGSRHTFIWTPSGEAFSFGNNFYAQLGHDFRKMDFKENQLVPHLFRNLPSQRITQVACGDRHTLFALEDGSVAVCG</sequence>
<dbReference type="PROSITE" id="PS50012">
    <property type="entry name" value="RCC1_3"/>
    <property type="match status" value="2"/>
</dbReference>
<dbReference type="AlphaFoldDB" id="A0A9D3M5E9"/>
<evidence type="ECO:0000256" key="2">
    <source>
        <dbReference type="PROSITE-ProRule" id="PRU00235"/>
    </source>
</evidence>